<evidence type="ECO:0000256" key="1">
    <source>
        <dbReference type="SAM" id="Phobius"/>
    </source>
</evidence>
<organism evidence="2 3">
    <name type="scientific">Nocardia halotolerans</name>
    <dbReference type="NCBI Taxonomy" id="1755878"/>
    <lineage>
        <taxon>Bacteria</taxon>
        <taxon>Bacillati</taxon>
        <taxon>Actinomycetota</taxon>
        <taxon>Actinomycetes</taxon>
        <taxon>Mycobacteriales</taxon>
        <taxon>Nocardiaceae</taxon>
        <taxon>Nocardia</taxon>
    </lineage>
</organism>
<feature type="transmembrane region" description="Helical" evidence="1">
    <location>
        <begin position="88"/>
        <end position="107"/>
    </location>
</feature>
<keyword evidence="1" id="KW-0472">Membrane</keyword>
<keyword evidence="3" id="KW-1185">Reference proteome</keyword>
<sequence>MSHRAIARLIVRLRRAGRPTALLLAALLVVPALDCTLVSEHTGFDGHHAAAAPHSILGAHDILNDITTAAHCDADAVHCTAKAIPPGVLALAFSVLLLAAIAAVFAATPTPPAGGVGIRGPPRRVWSRRGRAILTLHCIARR</sequence>
<keyword evidence="1" id="KW-1133">Transmembrane helix</keyword>
<dbReference type="RefSeq" id="WP_378564393.1">
    <property type="nucleotide sequence ID" value="NZ_JBHSDL010000025.1"/>
</dbReference>
<comment type="caution">
    <text evidence="2">The sequence shown here is derived from an EMBL/GenBank/DDBJ whole genome shotgun (WGS) entry which is preliminary data.</text>
</comment>
<dbReference type="EMBL" id="JBHSDL010000025">
    <property type="protein sequence ID" value="MFC4376156.1"/>
    <property type="molecule type" value="Genomic_DNA"/>
</dbReference>
<dbReference type="Pfam" id="PF26327">
    <property type="entry name" value="LpqS"/>
    <property type="match status" value="1"/>
</dbReference>
<keyword evidence="1" id="KW-0812">Transmembrane</keyword>
<protein>
    <recommendedName>
        <fullName evidence="4">Lipoprotein LpqS</fullName>
    </recommendedName>
</protein>
<dbReference type="InterPro" id="IPR058714">
    <property type="entry name" value="LpqS"/>
</dbReference>
<gene>
    <name evidence="2" type="ORF">ACFO5K_18835</name>
</gene>
<evidence type="ECO:0000313" key="3">
    <source>
        <dbReference type="Proteomes" id="UP001595844"/>
    </source>
</evidence>
<evidence type="ECO:0000313" key="2">
    <source>
        <dbReference type="EMBL" id="MFC4376156.1"/>
    </source>
</evidence>
<accession>A0ABV8VK38</accession>
<evidence type="ECO:0008006" key="4">
    <source>
        <dbReference type="Google" id="ProtNLM"/>
    </source>
</evidence>
<name>A0ABV8VK38_9NOCA</name>
<reference evidence="3" key="1">
    <citation type="journal article" date="2019" name="Int. J. Syst. Evol. Microbiol.">
        <title>The Global Catalogue of Microorganisms (GCM) 10K type strain sequencing project: providing services to taxonomists for standard genome sequencing and annotation.</title>
        <authorList>
            <consortium name="The Broad Institute Genomics Platform"/>
            <consortium name="The Broad Institute Genome Sequencing Center for Infectious Disease"/>
            <person name="Wu L."/>
            <person name="Ma J."/>
        </authorList>
    </citation>
    <scope>NUCLEOTIDE SEQUENCE [LARGE SCALE GENOMIC DNA]</scope>
    <source>
        <strain evidence="3">IBRC-M 10490</strain>
    </source>
</reference>
<dbReference type="Proteomes" id="UP001595844">
    <property type="component" value="Unassembled WGS sequence"/>
</dbReference>
<proteinExistence type="predicted"/>